<dbReference type="Proteomes" id="UP000250078">
    <property type="component" value="Unassembled WGS sequence"/>
</dbReference>
<sequence length="61" mass="6111">AALGGLLNAVKCLLIRGADVNAQGGYYGNALQAASAQGHEQVVKLLLDKGGVYGNALRAAS</sequence>
<dbReference type="EMBL" id="KV748260">
    <property type="protein sequence ID" value="OCK87550.1"/>
    <property type="molecule type" value="Genomic_DNA"/>
</dbReference>
<feature type="non-terminal residue" evidence="1">
    <location>
        <position position="1"/>
    </location>
</feature>
<proteinExistence type="predicted"/>
<keyword evidence="2" id="KW-1185">Reference proteome</keyword>
<feature type="non-terminal residue" evidence="1">
    <location>
        <position position="61"/>
    </location>
</feature>
<accession>A0ACC8EMK5</accession>
<reference evidence="1 2" key="1">
    <citation type="journal article" date="2016" name="Nat. Commun.">
        <title>Ectomycorrhizal ecology is imprinted in the genome of the dominant symbiotic fungus Cenococcum geophilum.</title>
        <authorList>
            <consortium name="DOE Joint Genome Institute"/>
            <person name="Peter M."/>
            <person name="Kohler A."/>
            <person name="Ohm R.A."/>
            <person name="Kuo A."/>
            <person name="Krutzmann J."/>
            <person name="Morin E."/>
            <person name="Arend M."/>
            <person name="Barry K.W."/>
            <person name="Binder M."/>
            <person name="Choi C."/>
            <person name="Clum A."/>
            <person name="Copeland A."/>
            <person name="Grisel N."/>
            <person name="Haridas S."/>
            <person name="Kipfer T."/>
            <person name="LaButti K."/>
            <person name="Lindquist E."/>
            <person name="Lipzen A."/>
            <person name="Maire R."/>
            <person name="Meier B."/>
            <person name="Mihaltcheva S."/>
            <person name="Molinier V."/>
            <person name="Murat C."/>
            <person name="Poggeler S."/>
            <person name="Quandt C.A."/>
            <person name="Sperisen C."/>
            <person name="Tritt A."/>
            <person name="Tisserant E."/>
            <person name="Crous P.W."/>
            <person name="Henrissat B."/>
            <person name="Nehls U."/>
            <person name="Egli S."/>
            <person name="Spatafora J.W."/>
            <person name="Grigoriev I.V."/>
            <person name="Martin F.M."/>
        </authorList>
    </citation>
    <scope>NUCLEOTIDE SEQUENCE [LARGE SCALE GENOMIC DNA]</scope>
    <source>
        <strain evidence="1 2">1.58</strain>
    </source>
</reference>
<evidence type="ECO:0000313" key="1">
    <source>
        <dbReference type="EMBL" id="OCK87550.1"/>
    </source>
</evidence>
<organism evidence="1 2">
    <name type="scientific">Cenococcum geophilum 1.58</name>
    <dbReference type="NCBI Taxonomy" id="794803"/>
    <lineage>
        <taxon>Eukaryota</taxon>
        <taxon>Fungi</taxon>
        <taxon>Dikarya</taxon>
        <taxon>Ascomycota</taxon>
        <taxon>Pezizomycotina</taxon>
        <taxon>Dothideomycetes</taxon>
        <taxon>Pleosporomycetidae</taxon>
        <taxon>Gloniales</taxon>
        <taxon>Gloniaceae</taxon>
        <taxon>Cenococcum</taxon>
    </lineage>
</organism>
<name>A0ACC8EMK5_9PEZI</name>
<gene>
    <name evidence="1" type="ORF">K441DRAFT_466880</name>
</gene>
<protein>
    <submittedName>
        <fullName evidence="1">Uncharacterized protein</fullName>
    </submittedName>
</protein>
<evidence type="ECO:0000313" key="2">
    <source>
        <dbReference type="Proteomes" id="UP000250078"/>
    </source>
</evidence>